<reference evidence="7" key="1">
    <citation type="submission" date="2018-06" db="EMBL/GenBank/DDBJ databases">
        <authorList>
            <person name="Zhirakovskaya E."/>
        </authorList>
    </citation>
    <scope>NUCLEOTIDE SEQUENCE</scope>
</reference>
<evidence type="ECO:0000256" key="2">
    <source>
        <dbReference type="ARBA" id="ARBA00022723"/>
    </source>
</evidence>
<dbReference type="PROSITE" id="PS51379">
    <property type="entry name" value="4FE4S_FER_2"/>
    <property type="match status" value="2"/>
</dbReference>
<dbReference type="InterPro" id="IPR017896">
    <property type="entry name" value="4Fe4S_Fe-S-bd"/>
</dbReference>
<organism evidence="7">
    <name type="scientific">hydrothermal vent metagenome</name>
    <dbReference type="NCBI Taxonomy" id="652676"/>
    <lineage>
        <taxon>unclassified sequences</taxon>
        <taxon>metagenomes</taxon>
        <taxon>ecological metagenomes</taxon>
    </lineage>
</organism>
<proteinExistence type="predicted"/>
<keyword evidence="3" id="KW-0677">Repeat</keyword>
<dbReference type="Pfam" id="PF13183">
    <property type="entry name" value="Fer4_8"/>
    <property type="match status" value="1"/>
</dbReference>
<keyword evidence="5" id="KW-0411">Iron-sulfur</keyword>
<gene>
    <name evidence="7" type="ORF">MNBD_NITROSPINAE03-1435</name>
</gene>
<dbReference type="EMBL" id="UOGB01000047">
    <property type="protein sequence ID" value="VAX16226.1"/>
    <property type="molecule type" value="Genomic_DNA"/>
</dbReference>
<protein>
    <submittedName>
        <fullName evidence="7">Glycolate dehydrogenase, iron-sulfur subunit GlcF</fullName>
        <ecNumber evidence="7">1.1.99.14</ecNumber>
    </submittedName>
</protein>
<keyword evidence="1" id="KW-0004">4Fe-4S</keyword>
<dbReference type="InterPro" id="IPR012257">
    <property type="entry name" value="Glc_ox_4Fe-4S"/>
</dbReference>
<evidence type="ECO:0000256" key="5">
    <source>
        <dbReference type="ARBA" id="ARBA00023014"/>
    </source>
</evidence>
<keyword evidence="7" id="KW-0560">Oxidoreductase</keyword>
<dbReference type="InterPro" id="IPR009051">
    <property type="entry name" value="Helical_ferredxn"/>
</dbReference>
<dbReference type="AlphaFoldDB" id="A0A3B1BD70"/>
<dbReference type="SUPFAM" id="SSF46548">
    <property type="entry name" value="alpha-helical ferredoxin"/>
    <property type="match status" value="1"/>
</dbReference>
<keyword evidence="2" id="KW-0479">Metal-binding</keyword>
<name>A0A3B1BD70_9ZZZZ</name>
<keyword evidence="4" id="KW-0408">Iron</keyword>
<evidence type="ECO:0000259" key="6">
    <source>
        <dbReference type="PROSITE" id="PS51379"/>
    </source>
</evidence>
<dbReference type="InterPro" id="IPR004017">
    <property type="entry name" value="Cys_rich_dom"/>
</dbReference>
<dbReference type="PANTHER" id="PTHR32479:SF17">
    <property type="entry name" value="GLYCOLATE OXIDASE IRON-SULFUR SUBUNIT"/>
    <property type="match status" value="1"/>
</dbReference>
<sequence length="427" mass="46941">MKRMKYEFLESVIDEIDKCVKCAACHAGCPTYVRSYSETLTARGKIRLAKGILEGKIGLSARVAKDFSLCLSCLNCSNVCPPSVDTLKIFTAVRSHIYEEKKEGRIEGFIHEQVLPYPKRLNLLAKLTGAASLFYRFAPKMIARYFPYAPGGKARVTPPLLHTSLRSRLKEINKPTGGKTVRRVAYFSGCMTDLAYPDTGVHVVEKLNDAGVEVIFPKEQVCCGAPAYFAGDMETARRLAMGNIEAFRNLDVDAIIISCATCGSVLKHAYSQILPDDTGAKEIADKVVDFQNLLVEMGEEKKFKTADCSGEKLKVTYHDPCHLKRGLGVSEEPRLILKNLPGVEYVEMENADSCCGGSGAFGLEYYDMSMDIGKAKAQAIKQSGASVVVTSCPMCQLQLADALNRQGYDIKVKHTADLIDQVLSTRE</sequence>
<dbReference type="Pfam" id="PF02754">
    <property type="entry name" value="CCG"/>
    <property type="match status" value="2"/>
</dbReference>
<evidence type="ECO:0000256" key="4">
    <source>
        <dbReference type="ARBA" id="ARBA00023004"/>
    </source>
</evidence>
<evidence type="ECO:0000256" key="1">
    <source>
        <dbReference type="ARBA" id="ARBA00022485"/>
    </source>
</evidence>
<dbReference type="InterPro" id="IPR017900">
    <property type="entry name" value="4Fe4S_Fe_S_CS"/>
</dbReference>
<dbReference type="GO" id="GO:0046872">
    <property type="term" value="F:metal ion binding"/>
    <property type="evidence" value="ECO:0007669"/>
    <property type="project" value="UniProtKB-KW"/>
</dbReference>
<dbReference type="GO" id="GO:0051539">
    <property type="term" value="F:4 iron, 4 sulfur cluster binding"/>
    <property type="evidence" value="ECO:0007669"/>
    <property type="project" value="UniProtKB-KW"/>
</dbReference>
<evidence type="ECO:0000256" key="3">
    <source>
        <dbReference type="ARBA" id="ARBA00022737"/>
    </source>
</evidence>
<dbReference type="EC" id="1.1.99.14" evidence="7"/>
<dbReference type="PROSITE" id="PS00198">
    <property type="entry name" value="4FE4S_FER_1"/>
    <property type="match status" value="1"/>
</dbReference>
<dbReference type="GO" id="GO:0019154">
    <property type="term" value="F:glycolate dehydrogenase activity"/>
    <property type="evidence" value="ECO:0007669"/>
    <property type="project" value="UniProtKB-EC"/>
</dbReference>
<dbReference type="Gene3D" id="1.10.1060.10">
    <property type="entry name" value="Alpha-helical ferredoxin"/>
    <property type="match status" value="1"/>
</dbReference>
<dbReference type="PIRSF" id="PIRSF000139">
    <property type="entry name" value="Glc_ox_4Fe-4S"/>
    <property type="match status" value="1"/>
</dbReference>
<feature type="domain" description="4Fe-4S ferredoxin-type" evidence="6">
    <location>
        <begin position="61"/>
        <end position="90"/>
    </location>
</feature>
<evidence type="ECO:0000313" key="7">
    <source>
        <dbReference type="EMBL" id="VAX16226.1"/>
    </source>
</evidence>
<accession>A0A3B1BD70</accession>
<feature type="domain" description="4Fe-4S ferredoxin-type" evidence="6">
    <location>
        <begin position="9"/>
        <end position="39"/>
    </location>
</feature>
<dbReference type="PANTHER" id="PTHR32479">
    <property type="entry name" value="GLYCOLATE OXIDASE IRON-SULFUR SUBUNIT"/>
    <property type="match status" value="1"/>
</dbReference>